<protein>
    <submittedName>
        <fullName evidence="1">Uncharacterized protein</fullName>
    </submittedName>
</protein>
<name>A0A0A2C246_PROMR</name>
<proteinExistence type="predicted"/>
<dbReference type="Proteomes" id="UP000030392">
    <property type="component" value="Unassembled WGS sequence"/>
</dbReference>
<dbReference type="RefSeq" id="WP_036907167.1">
    <property type="nucleotide sequence ID" value="NZ_CP138967.1"/>
</dbReference>
<evidence type="ECO:0000313" key="1">
    <source>
        <dbReference type="EMBL" id="KGG19542.1"/>
    </source>
</evidence>
<dbReference type="AlphaFoldDB" id="A0A0A2C246"/>
<gene>
    <name evidence="1" type="ORF">EV03_1927</name>
</gene>
<organism evidence="1 2">
    <name type="scientific">Prochlorococcus marinus str. PAC1</name>
    <dbReference type="NCBI Taxonomy" id="59924"/>
    <lineage>
        <taxon>Bacteria</taxon>
        <taxon>Bacillati</taxon>
        <taxon>Cyanobacteriota</taxon>
        <taxon>Cyanophyceae</taxon>
        <taxon>Synechococcales</taxon>
        <taxon>Prochlorococcaceae</taxon>
        <taxon>Prochlorococcus</taxon>
    </lineage>
</organism>
<reference evidence="2" key="1">
    <citation type="journal article" date="2014" name="Sci. Data">
        <title>Genomes of diverse isolates of the marine cyanobacterium Prochlorococcus.</title>
        <authorList>
            <person name="Biller S."/>
            <person name="Berube P."/>
            <person name="Thompson J."/>
            <person name="Kelly L."/>
            <person name="Roggensack S."/>
            <person name="Awad L."/>
            <person name="Roache-Johnson K."/>
            <person name="Ding H."/>
            <person name="Giovannoni S.J."/>
            <person name="Moore L.R."/>
            <person name="Chisholm S.W."/>
        </authorList>
    </citation>
    <scope>NUCLEOTIDE SEQUENCE [LARGE SCALE GENOMIC DNA]</scope>
    <source>
        <strain evidence="2">PAC1</strain>
    </source>
</reference>
<comment type="caution">
    <text evidence="1">The sequence shown here is derived from an EMBL/GenBank/DDBJ whole genome shotgun (WGS) entry which is preliminary data.</text>
</comment>
<dbReference type="EMBL" id="JNAX01000015">
    <property type="protein sequence ID" value="KGG19542.1"/>
    <property type="molecule type" value="Genomic_DNA"/>
</dbReference>
<sequence length="88" mass="9756">MTSTTIRPKSNSSNLLEEALDQPLIGETANFAWNATPLGIAAIYKGNSPSKPPYEQAIKEGEELSMDLSREEKEFYLTQKGLALIFYS</sequence>
<accession>A0A0A2C246</accession>
<evidence type="ECO:0000313" key="2">
    <source>
        <dbReference type="Proteomes" id="UP000030392"/>
    </source>
</evidence>